<proteinExistence type="predicted"/>
<gene>
    <name evidence="2" type="ORF">TELCIR_00138</name>
</gene>
<organism evidence="2 3">
    <name type="scientific">Teladorsagia circumcincta</name>
    <name type="common">Brown stomach worm</name>
    <name type="synonym">Ostertagia circumcincta</name>
    <dbReference type="NCBI Taxonomy" id="45464"/>
    <lineage>
        <taxon>Eukaryota</taxon>
        <taxon>Metazoa</taxon>
        <taxon>Ecdysozoa</taxon>
        <taxon>Nematoda</taxon>
        <taxon>Chromadorea</taxon>
        <taxon>Rhabditida</taxon>
        <taxon>Rhabditina</taxon>
        <taxon>Rhabditomorpha</taxon>
        <taxon>Strongyloidea</taxon>
        <taxon>Trichostrongylidae</taxon>
        <taxon>Teladorsagia</taxon>
    </lineage>
</organism>
<feature type="region of interest" description="Disordered" evidence="1">
    <location>
        <begin position="1"/>
        <end position="42"/>
    </location>
</feature>
<evidence type="ECO:0000313" key="2">
    <source>
        <dbReference type="EMBL" id="PIO77726.1"/>
    </source>
</evidence>
<keyword evidence="3" id="KW-1185">Reference proteome</keyword>
<sequence>MELRTVDGPLAGMDTDQWYLHGGSKRAPQRTPQNQQNQKREITNKGSVQGCTEARRKNNAFRSQAKNSFMNWFRCFSNEPSTSRAFSCLRVFLRNASKTKS</sequence>
<accession>A0A2G9V5Q1</accession>
<dbReference type="EMBL" id="KZ344988">
    <property type="protein sequence ID" value="PIO77726.1"/>
    <property type="molecule type" value="Genomic_DNA"/>
</dbReference>
<protein>
    <submittedName>
        <fullName evidence="2">Uncharacterized protein</fullName>
    </submittedName>
</protein>
<dbReference type="AlphaFoldDB" id="A0A2G9V5Q1"/>
<reference evidence="2 3" key="1">
    <citation type="submission" date="2015-09" db="EMBL/GenBank/DDBJ databases">
        <title>Draft genome of the parasitic nematode Teladorsagia circumcincta isolate WARC Sus (inbred).</title>
        <authorList>
            <person name="Mitreva M."/>
        </authorList>
    </citation>
    <scope>NUCLEOTIDE SEQUENCE [LARGE SCALE GENOMIC DNA]</scope>
    <source>
        <strain evidence="2 3">S</strain>
    </source>
</reference>
<evidence type="ECO:0000256" key="1">
    <source>
        <dbReference type="SAM" id="MobiDB-lite"/>
    </source>
</evidence>
<name>A0A2G9V5Q1_TELCI</name>
<evidence type="ECO:0000313" key="3">
    <source>
        <dbReference type="Proteomes" id="UP000230423"/>
    </source>
</evidence>
<dbReference type="Proteomes" id="UP000230423">
    <property type="component" value="Unassembled WGS sequence"/>
</dbReference>